<dbReference type="Proteomes" id="UP000223759">
    <property type="component" value="Unassembled WGS sequence"/>
</dbReference>
<reference evidence="3 4" key="1">
    <citation type="submission" date="2017-01" db="EMBL/GenBank/DDBJ databases">
        <authorList>
            <person name="Mah S.A."/>
            <person name="Swanson W.J."/>
            <person name="Moy G.W."/>
            <person name="Vacquier V.D."/>
        </authorList>
    </citation>
    <scope>NUCLEOTIDE SEQUENCE [LARGE SCALE GENOMIC DNA]</scope>
    <source>
        <strain evidence="3 4">M9</strain>
    </source>
</reference>
<accession>A0A1R3VN77</accession>
<evidence type="ECO:0000313" key="3">
    <source>
        <dbReference type="EMBL" id="SIT65987.1"/>
    </source>
</evidence>
<dbReference type="PANTHER" id="PTHR30023:SF0">
    <property type="entry name" value="PENICILLIN-SENSITIVE CARBOXYPEPTIDASE A"/>
    <property type="match status" value="1"/>
</dbReference>
<dbReference type="GO" id="GO:0000270">
    <property type="term" value="P:peptidoglycan metabolic process"/>
    <property type="evidence" value="ECO:0007669"/>
    <property type="project" value="TreeGrafter"/>
</dbReference>
<dbReference type="Pfam" id="PF02113">
    <property type="entry name" value="Peptidase_S13"/>
    <property type="match status" value="1"/>
</dbReference>
<dbReference type="Gene3D" id="3.50.80.20">
    <property type="entry name" value="D-Ala-D-Ala carboxypeptidase C, peptidase S13"/>
    <property type="match status" value="1"/>
</dbReference>
<dbReference type="InterPro" id="IPR012338">
    <property type="entry name" value="Beta-lactam/transpept-like"/>
</dbReference>
<dbReference type="SUPFAM" id="SSF56601">
    <property type="entry name" value="beta-lactamase/transpeptidase-like"/>
    <property type="match status" value="1"/>
</dbReference>
<dbReference type="PANTHER" id="PTHR30023">
    <property type="entry name" value="D-ALANYL-D-ALANINE CARBOXYPEPTIDASE"/>
    <property type="match status" value="1"/>
</dbReference>
<evidence type="ECO:0000256" key="1">
    <source>
        <dbReference type="ARBA" id="ARBA00006096"/>
    </source>
</evidence>
<comment type="similarity">
    <text evidence="1">Belongs to the peptidase S13 family.</text>
</comment>
<dbReference type="PRINTS" id="PR00922">
    <property type="entry name" value="DADACBPTASE3"/>
</dbReference>
<organism evidence="3 4">
    <name type="scientific">Ectothiorhodosinus mongolicus</name>
    <dbReference type="NCBI Taxonomy" id="233100"/>
    <lineage>
        <taxon>Bacteria</taxon>
        <taxon>Pseudomonadati</taxon>
        <taxon>Pseudomonadota</taxon>
        <taxon>Gammaproteobacteria</taxon>
        <taxon>Chromatiales</taxon>
        <taxon>Ectothiorhodospiraceae</taxon>
        <taxon>Ectothiorhodosinus</taxon>
    </lineage>
</organism>
<keyword evidence="2" id="KW-0378">Hydrolase</keyword>
<dbReference type="InterPro" id="IPR000667">
    <property type="entry name" value="Peptidase_S13"/>
</dbReference>
<proteinExistence type="inferred from homology"/>
<evidence type="ECO:0000313" key="4">
    <source>
        <dbReference type="Proteomes" id="UP000223759"/>
    </source>
</evidence>
<dbReference type="GO" id="GO:0006508">
    <property type="term" value="P:proteolysis"/>
    <property type="evidence" value="ECO:0007669"/>
    <property type="project" value="InterPro"/>
</dbReference>
<protein>
    <submittedName>
        <fullName evidence="3">D-alanyl-D-alanine carboxypeptidase / D-alanyl-D-alanine-endopeptidase (Penicillin-binding protein 4)</fullName>
    </submittedName>
</protein>
<keyword evidence="3" id="KW-0645">Protease</keyword>
<keyword evidence="4" id="KW-1185">Reference proteome</keyword>
<dbReference type="Gene3D" id="3.40.710.10">
    <property type="entry name" value="DD-peptidase/beta-lactamase superfamily"/>
    <property type="match status" value="2"/>
</dbReference>
<keyword evidence="3" id="KW-0121">Carboxypeptidase</keyword>
<dbReference type="GO" id="GO:0004185">
    <property type="term" value="F:serine-type carboxypeptidase activity"/>
    <property type="evidence" value="ECO:0007669"/>
    <property type="project" value="InterPro"/>
</dbReference>
<dbReference type="STRING" id="233100.SAMN05216526_0427"/>
<evidence type="ECO:0000256" key="2">
    <source>
        <dbReference type="ARBA" id="ARBA00022801"/>
    </source>
</evidence>
<gene>
    <name evidence="3" type="ORF">SAMN05216526_0427</name>
</gene>
<sequence>MLKLMSFVCRQAWGIRIVAAVLALQIVMLPLSASASASSASEVVPVGLPDSMVRMLESQRISVQNVSLWVSDAQGNPRIAHNVDVPRNPASLIKLHTAWTALETLGPGYRWETGVYTFAPIVGDVLQGDLYIRGGGDPWLVSEEVWKLTGALRRQGIREIQGDLVFDLSLFDLEPEDPGAFDGQRFRAYNQPPHALLMNFNALRFEFRPDADGRSVRVTTDPPNSVVQVDNQLRLQPRSCSGFQRGVNFQVVDEERVRLDGSFPSTCREYGLLRTAVSPEAFAYGLFREMWQQWGGSLNGQWRLGALPPEVLASLRQDRRSDSETSDAQEAYEPLVLHRSPTLAELLGGVNKRSNNVMTRQMKLAIGLEKYGPPATVEKGNQTLREFFAERLPGHGEIMLDNAAGLSRTNRITARQLAGVLSSAQSSLYAPEFLSSLALSGVDGTLRERFVEHPAAGRMRLKTGYLRDVSGVAGYVNAASGSAYTVVLMINHPGIDHSRGVDIQDAILEAIYEERF</sequence>
<name>A0A1R3VN77_9GAMM</name>
<dbReference type="AlphaFoldDB" id="A0A1R3VN77"/>
<dbReference type="EMBL" id="FTPK01000001">
    <property type="protein sequence ID" value="SIT65987.1"/>
    <property type="molecule type" value="Genomic_DNA"/>
</dbReference>